<dbReference type="SMART" id="SM00748">
    <property type="entry name" value="HEPN"/>
    <property type="match status" value="1"/>
</dbReference>
<gene>
    <name evidence="2" type="ORF">GO495_05395</name>
</gene>
<accession>A0A6N8J463</accession>
<dbReference type="RefSeq" id="WP_157298645.1">
    <property type="nucleotide sequence ID" value="NZ_BAAAZB010000005.1"/>
</dbReference>
<keyword evidence="3" id="KW-1185">Reference proteome</keyword>
<comment type="caution">
    <text evidence="2">The sequence shown here is derived from an EMBL/GenBank/DDBJ whole genome shotgun (WGS) entry which is preliminary data.</text>
</comment>
<organism evidence="2 3">
    <name type="scientific">Chitinophaga oryziterrae</name>
    <dbReference type="NCBI Taxonomy" id="1031224"/>
    <lineage>
        <taxon>Bacteria</taxon>
        <taxon>Pseudomonadati</taxon>
        <taxon>Bacteroidota</taxon>
        <taxon>Chitinophagia</taxon>
        <taxon>Chitinophagales</taxon>
        <taxon>Chitinophagaceae</taxon>
        <taxon>Chitinophaga</taxon>
    </lineage>
</organism>
<reference evidence="2 3" key="1">
    <citation type="submission" date="2019-12" db="EMBL/GenBank/DDBJ databases">
        <title>The draft genomic sequence of strain Chitinophaga oryziterrae JCM 16595.</title>
        <authorList>
            <person name="Zhang X."/>
        </authorList>
    </citation>
    <scope>NUCLEOTIDE SEQUENCE [LARGE SCALE GENOMIC DNA]</scope>
    <source>
        <strain evidence="2 3">JCM 16595</strain>
    </source>
</reference>
<dbReference type="Pfam" id="PF05168">
    <property type="entry name" value="HEPN"/>
    <property type="match status" value="1"/>
</dbReference>
<dbReference type="OrthoDB" id="624443at2"/>
<dbReference type="Proteomes" id="UP000468388">
    <property type="component" value="Unassembled WGS sequence"/>
</dbReference>
<dbReference type="SUPFAM" id="SSF81593">
    <property type="entry name" value="Nucleotidyltransferase substrate binding subunit/domain"/>
    <property type="match status" value="1"/>
</dbReference>
<evidence type="ECO:0000313" key="3">
    <source>
        <dbReference type="Proteomes" id="UP000468388"/>
    </source>
</evidence>
<dbReference type="Gene3D" id="1.20.120.330">
    <property type="entry name" value="Nucleotidyltransferases domain 2"/>
    <property type="match status" value="1"/>
</dbReference>
<name>A0A6N8J463_9BACT</name>
<dbReference type="AlphaFoldDB" id="A0A6N8J463"/>
<dbReference type="PROSITE" id="PS50910">
    <property type="entry name" value="HEPN"/>
    <property type="match status" value="1"/>
</dbReference>
<dbReference type="EMBL" id="WRXO01000001">
    <property type="protein sequence ID" value="MVT40007.1"/>
    <property type="molecule type" value="Genomic_DNA"/>
</dbReference>
<evidence type="ECO:0000313" key="2">
    <source>
        <dbReference type="EMBL" id="MVT40007.1"/>
    </source>
</evidence>
<evidence type="ECO:0000259" key="1">
    <source>
        <dbReference type="PROSITE" id="PS50910"/>
    </source>
</evidence>
<feature type="domain" description="HEPN" evidence="1">
    <location>
        <begin position="248"/>
        <end position="368"/>
    </location>
</feature>
<proteinExistence type="predicted"/>
<dbReference type="InterPro" id="IPR007842">
    <property type="entry name" value="HEPN_dom"/>
</dbReference>
<sequence length="386" mass="44658">MTKQEYKTLSYRPTEMECNGVGKPHEALEVFFNDFTVEDCRKRLWELYSYWVINHERQGTEHNEASTILLFYTHTEMLIEAAYLLYNKKKRKDAAKEAAPLPEIPVVKPDETVVSITPDETLQQVIQAIVKEALPERIFLINPISDGQSGENLQLELMVLLPETASKPFDEYHNSITAACKDMTSVKVLIRKAQEVYSFLQQGHIFYSVVCTDKALVYSINTVPLPVPEHLPITEIQEKAYKTFEQDTPKCDTFIDGARYYLLTKKYGIAAFMLQQVVEHLLRAVIACLMNRNVFTHNLTSLLQTCRLCAKEITTVFPRDTDKEKEFFQLLNTAYVKARYTNDYEISEYEVSVLLERVEYLQFRAKEVCMKKIEAFGQSVKHLITK</sequence>
<protein>
    <submittedName>
        <fullName evidence="2">HEPN domain-containing protein</fullName>
    </submittedName>
</protein>